<evidence type="ECO:0000256" key="1">
    <source>
        <dbReference type="SAM" id="MobiDB-lite"/>
    </source>
</evidence>
<organism evidence="3 4">
    <name type="scientific">Actinacidiphila guanduensis</name>
    <dbReference type="NCBI Taxonomy" id="310781"/>
    <lineage>
        <taxon>Bacteria</taxon>
        <taxon>Bacillati</taxon>
        <taxon>Actinomycetota</taxon>
        <taxon>Actinomycetes</taxon>
        <taxon>Kitasatosporales</taxon>
        <taxon>Streptomycetaceae</taxon>
        <taxon>Actinacidiphila</taxon>
    </lineage>
</organism>
<gene>
    <name evidence="3" type="ORF">SAMN05216259_10581</name>
</gene>
<evidence type="ECO:0000256" key="2">
    <source>
        <dbReference type="SAM" id="Phobius"/>
    </source>
</evidence>
<name>A0A1H0D6A1_9ACTN</name>
<protein>
    <recommendedName>
        <fullName evidence="5">Zinc-finger domain-containing protein</fullName>
    </recommendedName>
</protein>
<feature type="region of interest" description="Disordered" evidence="1">
    <location>
        <begin position="74"/>
        <end position="112"/>
    </location>
</feature>
<evidence type="ECO:0000313" key="4">
    <source>
        <dbReference type="Proteomes" id="UP000199341"/>
    </source>
</evidence>
<dbReference type="AlphaFoldDB" id="A0A1H0D6A1"/>
<dbReference type="Proteomes" id="UP000199341">
    <property type="component" value="Unassembled WGS sequence"/>
</dbReference>
<keyword evidence="4" id="KW-1185">Reference proteome</keyword>
<evidence type="ECO:0000313" key="3">
    <source>
        <dbReference type="EMBL" id="SDN65451.1"/>
    </source>
</evidence>
<reference evidence="3 4" key="1">
    <citation type="submission" date="2016-10" db="EMBL/GenBank/DDBJ databases">
        <authorList>
            <person name="de Groot N.N."/>
        </authorList>
    </citation>
    <scope>NUCLEOTIDE SEQUENCE [LARGE SCALE GENOMIC DNA]</scope>
    <source>
        <strain evidence="3 4">CGMCC 4.2022</strain>
    </source>
</reference>
<keyword evidence="2" id="KW-1133">Transmembrane helix</keyword>
<dbReference type="STRING" id="310781.SAMN05216259_10581"/>
<feature type="transmembrane region" description="Helical" evidence="2">
    <location>
        <begin position="115"/>
        <end position="135"/>
    </location>
</feature>
<proteinExistence type="predicted"/>
<feature type="compositionally biased region" description="Low complexity" evidence="1">
    <location>
        <begin position="74"/>
        <end position="88"/>
    </location>
</feature>
<dbReference type="EMBL" id="FNIE01000005">
    <property type="protein sequence ID" value="SDN65451.1"/>
    <property type="molecule type" value="Genomic_DNA"/>
</dbReference>
<keyword evidence="2" id="KW-0472">Membrane</keyword>
<sequence>MAGPVNPVDPMNPMSAGCARTAEELTELLMLGEELPSGLADHVAACPRCAAEAQEVRQVLRTFERAGFRASLLPEPAAGGEPAHAAVPRLRRQDGPEPAGNTGTAPARRRPRRRAALAAGALLLAACAAALGLVATAGRRAAPDAADVSVAQEGRMVPHSWGTEVPVLLSGLAPGRTYRLETGDAHGHRQTAGSVHAGGSGRPMHVRMVTAMPRSAITTLYVQDTRGRMVAEIRVTPRPAPGATGV</sequence>
<keyword evidence="2" id="KW-0812">Transmembrane</keyword>
<accession>A0A1H0D6A1</accession>
<evidence type="ECO:0008006" key="5">
    <source>
        <dbReference type="Google" id="ProtNLM"/>
    </source>
</evidence>